<dbReference type="InterPro" id="IPR011049">
    <property type="entry name" value="Serralysin-like_metalloprot_C"/>
</dbReference>
<name>A0A9X1PP54_9BACT</name>
<organism evidence="4 5">
    <name type="scientific">Dyadobacter chenwenxiniae</name>
    <dbReference type="NCBI Taxonomy" id="2906456"/>
    <lineage>
        <taxon>Bacteria</taxon>
        <taxon>Pseudomonadati</taxon>
        <taxon>Bacteroidota</taxon>
        <taxon>Cytophagia</taxon>
        <taxon>Cytophagales</taxon>
        <taxon>Spirosomataceae</taxon>
        <taxon>Dyadobacter</taxon>
    </lineage>
</organism>
<feature type="chain" id="PRO_5040981850" evidence="2">
    <location>
        <begin position="20"/>
        <end position="525"/>
    </location>
</feature>
<evidence type="ECO:0000313" key="5">
    <source>
        <dbReference type="Proteomes" id="UP001139000"/>
    </source>
</evidence>
<dbReference type="Gene3D" id="1.10.10.10">
    <property type="entry name" value="Winged helix-like DNA-binding domain superfamily/Winged helix DNA-binding domain"/>
    <property type="match status" value="1"/>
</dbReference>
<keyword evidence="2" id="KW-0732">Signal</keyword>
<feature type="coiled-coil region" evidence="1">
    <location>
        <begin position="471"/>
        <end position="519"/>
    </location>
</feature>
<evidence type="ECO:0000313" key="4">
    <source>
        <dbReference type="EMBL" id="MCF0064351.1"/>
    </source>
</evidence>
<dbReference type="SUPFAM" id="SSF101967">
    <property type="entry name" value="Adhesin YadA, collagen-binding domain"/>
    <property type="match status" value="1"/>
</dbReference>
<dbReference type="CDD" id="cd12820">
    <property type="entry name" value="LbR_YadA-like"/>
    <property type="match status" value="1"/>
</dbReference>
<keyword evidence="5" id="KW-1185">Reference proteome</keyword>
<evidence type="ECO:0000259" key="3">
    <source>
        <dbReference type="PROSITE" id="PS51688"/>
    </source>
</evidence>
<comment type="caution">
    <text evidence="4">The sequence shown here is derived from an EMBL/GenBank/DDBJ whole genome shotgun (WGS) entry which is preliminary data.</text>
</comment>
<keyword evidence="1" id="KW-0175">Coiled coil</keyword>
<dbReference type="Proteomes" id="UP001139000">
    <property type="component" value="Unassembled WGS sequence"/>
</dbReference>
<evidence type="ECO:0000256" key="2">
    <source>
        <dbReference type="SAM" id="SignalP"/>
    </source>
</evidence>
<dbReference type="RefSeq" id="WP_234657286.1">
    <property type="nucleotide sequence ID" value="NZ_CP094997.1"/>
</dbReference>
<accession>A0A9X1PP54</accession>
<dbReference type="EMBL" id="JAJTTC010000007">
    <property type="protein sequence ID" value="MCF0064351.1"/>
    <property type="molecule type" value="Genomic_DNA"/>
</dbReference>
<sequence length="525" mass="56413">MKQLLLVFSIFLFSHISLAQAPVKFRFQGVARDATGKIIASKSVGIRTTIRQNISADDPDFLAREVHGPITDANGIFNITIGDGIIKDGDMSTISWQDGSYYLQLELDVDGSFNYVNLGVTQMLSVPYALHTKTAEQAVTAKTSDKWIDGAPIIQSGTLGGGKVLDFLGNGVNLLWYPHNAAFRAGSHTGQWTPENLGNYSFAAGQNTLGLGTYSTALGNNTKAQGIASTALGHFANAFGVSSLAAGSSAEANGDASVSIGEATVTKTFAGIALGAYNNVQDNPEGSAKVNAKPTDRIFQIGNGLSSQSLSNAVTILRNGNMGIGHDVLVPTHTLDIGARARIRHSAQSAGIYFDGSEITQDAFVGMKQNDQVGFYLGGMWRLWVDKQGLGYVDSGILQTSDRRLKRNFTSLSESLSKLSALQGYNYYWRDTLKDQTIQTGLIAQEVETLFPELVKTDDKGFKSVNYVGLVPHLIEAVKELHQANNKLEKENKNMSSENSKNSEAIKSLEAKLDQLLLNAASASK</sequence>
<dbReference type="PROSITE" id="PS51688">
    <property type="entry name" value="ICA"/>
    <property type="match status" value="1"/>
</dbReference>
<feature type="signal peptide" evidence="2">
    <location>
        <begin position="1"/>
        <end position="19"/>
    </location>
</feature>
<dbReference type="Pfam" id="PF13884">
    <property type="entry name" value="Peptidase_S74"/>
    <property type="match status" value="1"/>
</dbReference>
<feature type="domain" description="Peptidase S74" evidence="3">
    <location>
        <begin position="401"/>
        <end position="492"/>
    </location>
</feature>
<dbReference type="InterPro" id="IPR036388">
    <property type="entry name" value="WH-like_DNA-bd_sf"/>
</dbReference>
<dbReference type="Gene3D" id="2.150.10.10">
    <property type="entry name" value="Serralysin-like metalloprotease, C-terminal"/>
    <property type="match status" value="1"/>
</dbReference>
<gene>
    <name evidence="4" type="ORF">LXM26_22735</name>
</gene>
<reference evidence="4" key="1">
    <citation type="submission" date="2021-12" db="EMBL/GenBank/DDBJ databases">
        <title>Novel species in genus Dyadobacter.</title>
        <authorList>
            <person name="Ma C."/>
        </authorList>
    </citation>
    <scope>NUCLEOTIDE SEQUENCE</scope>
    <source>
        <strain evidence="4">LJ419</strain>
    </source>
</reference>
<evidence type="ECO:0000256" key="1">
    <source>
        <dbReference type="SAM" id="Coils"/>
    </source>
</evidence>
<protein>
    <submittedName>
        <fullName evidence="4">Tail fiber domain-containing protein</fullName>
    </submittedName>
</protein>
<dbReference type="InterPro" id="IPR030392">
    <property type="entry name" value="S74_ICA"/>
</dbReference>
<proteinExistence type="predicted"/>
<dbReference type="AlphaFoldDB" id="A0A9X1PP54"/>